<dbReference type="KEGG" id="aei:AOY20_08270"/>
<sequence>MVFHTRSQKINLISPSISNLMSEYNLKINGVVELSEGIMFEFGAVIDDEEIVFDVYYDKYNQFKKLHVDEDYQPTFRENLKQEYFENALIS</sequence>
<reference evidence="1 2" key="1">
    <citation type="journal article" date="2015" name="Int. J. Syst. Evol. Microbiol.">
        <title>Acinetobacter equi sp. nov. isolated from horse faeces.</title>
        <authorList>
            <person name="Poppel M.T."/>
            <person name="Skiebe E."/>
            <person name="Laue M."/>
            <person name="Bergmann H."/>
            <person name="Ebersberger I."/>
            <person name="Garn T."/>
            <person name="Fruth A."/>
            <person name="Baumgardt S."/>
            <person name="Busse H.J."/>
            <person name="Wilharm G."/>
        </authorList>
    </citation>
    <scope>NUCLEOTIDE SEQUENCE [LARGE SCALE GENOMIC DNA]</scope>
    <source>
        <strain evidence="1 2">114</strain>
    </source>
</reference>
<dbReference type="AlphaFoldDB" id="A0A0N9WDY2"/>
<evidence type="ECO:0000313" key="1">
    <source>
        <dbReference type="EMBL" id="ALH95521.1"/>
    </source>
</evidence>
<protein>
    <submittedName>
        <fullName evidence="1">Uncharacterized protein</fullName>
    </submittedName>
</protein>
<dbReference type="Proteomes" id="UP000064939">
    <property type="component" value="Chromosome"/>
</dbReference>
<gene>
    <name evidence="1" type="ORF">AOY20_08270</name>
</gene>
<accession>A0A0N9WDY2</accession>
<keyword evidence="2" id="KW-1185">Reference proteome</keyword>
<organism evidence="1 2">
    <name type="scientific">Acinetobacter equi</name>
    <dbReference type="NCBI Taxonomy" id="1324350"/>
    <lineage>
        <taxon>Bacteria</taxon>
        <taxon>Pseudomonadati</taxon>
        <taxon>Pseudomonadota</taxon>
        <taxon>Gammaproteobacteria</taxon>
        <taxon>Moraxellales</taxon>
        <taxon>Moraxellaceae</taxon>
        <taxon>Acinetobacter</taxon>
    </lineage>
</organism>
<name>A0A0N9WDY2_9GAMM</name>
<dbReference type="RefSeq" id="WP_054581413.1">
    <property type="nucleotide sequence ID" value="NZ_CP012808.1"/>
</dbReference>
<dbReference type="EMBL" id="CP012808">
    <property type="protein sequence ID" value="ALH95521.1"/>
    <property type="molecule type" value="Genomic_DNA"/>
</dbReference>
<proteinExistence type="predicted"/>
<evidence type="ECO:0000313" key="2">
    <source>
        <dbReference type="Proteomes" id="UP000064939"/>
    </source>
</evidence>